<dbReference type="Gramene" id="rna-AYBTSS11_LOCUS11277">
    <property type="protein sequence ID" value="CAJ1943280.1"/>
    <property type="gene ID" value="gene-AYBTSS11_LOCUS11277"/>
</dbReference>
<keyword evidence="2" id="KW-1185">Reference proteome</keyword>
<name>A0AA86VXT4_9FABA</name>
<dbReference type="Proteomes" id="UP001189624">
    <property type="component" value="Chromosome 3"/>
</dbReference>
<organism evidence="1 2">
    <name type="scientific">Sphenostylis stenocarpa</name>
    <dbReference type="NCBI Taxonomy" id="92480"/>
    <lineage>
        <taxon>Eukaryota</taxon>
        <taxon>Viridiplantae</taxon>
        <taxon>Streptophyta</taxon>
        <taxon>Embryophyta</taxon>
        <taxon>Tracheophyta</taxon>
        <taxon>Spermatophyta</taxon>
        <taxon>Magnoliopsida</taxon>
        <taxon>eudicotyledons</taxon>
        <taxon>Gunneridae</taxon>
        <taxon>Pentapetalae</taxon>
        <taxon>rosids</taxon>
        <taxon>fabids</taxon>
        <taxon>Fabales</taxon>
        <taxon>Fabaceae</taxon>
        <taxon>Papilionoideae</taxon>
        <taxon>50 kb inversion clade</taxon>
        <taxon>NPAAA clade</taxon>
        <taxon>indigoferoid/millettioid clade</taxon>
        <taxon>Phaseoleae</taxon>
        <taxon>Sphenostylis</taxon>
    </lineage>
</organism>
<reference evidence="1" key="1">
    <citation type="submission" date="2023-10" db="EMBL/GenBank/DDBJ databases">
        <authorList>
            <person name="Domelevo Entfellner J.-B."/>
        </authorList>
    </citation>
    <scope>NUCLEOTIDE SEQUENCE</scope>
</reference>
<evidence type="ECO:0000313" key="2">
    <source>
        <dbReference type="Proteomes" id="UP001189624"/>
    </source>
</evidence>
<dbReference type="EMBL" id="OY731400">
    <property type="protein sequence ID" value="CAJ1943280.1"/>
    <property type="molecule type" value="Genomic_DNA"/>
</dbReference>
<evidence type="ECO:0000313" key="1">
    <source>
        <dbReference type="EMBL" id="CAJ1943280.1"/>
    </source>
</evidence>
<accession>A0AA86VXT4</accession>
<dbReference type="AlphaFoldDB" id="A0AA86VXT4"/>
<sequence>MDALRTRILKHPSTHHRSFHSPLKSSQINLFTQVQEESVGRTKKQPSINFAKAQSGPQIQPYMLYS</sequence>
<proteinExistence type="predicted"/>
<gene>
    <name evidence="1" type="ORF">AYBTSS11_LOCUS11277</name>
</gene>
<protein>
    <submittedName>
        <fullName evidence="1">Uncharacterized protein</fullName>
    </submittedName>
</protein>